<dbReference type="WBParaSite" id="TMUE_1000003562.1">
    <property type="protein sequence ID" value="TMUE_1000003562.1"/>
    <property type="gene ID" value="WBGene00289370"/>
</dbReference>
<evidence type="ECO:0000256" key="3">
    <source>
        <dbReference type="ARBA" id="ARBA00023125"/>
    </source>
</evidence>
<keyword evidence="9" id="KW-1185">Reference proteome</keyword>
<comment type="subcellular location">
    <subcellularLocation>
        <location evidence="1 6">Nucleus</location>
    </subcellularLocation>
</comment>
<dbReference type="InterPro" id="IPR008422">
    <property type="entry name" value="KN_HD"/>
</dbReference>
<dbReference type="GO" id="GO:0000981">
    <property type="term" value="F:DNA-binding transcription factor activity, RNA polymerase II-specific"/>
    <property type="evidence" value="ECO:0007669"/>
    <property type="project" value="InterPro"/>
</dbReference>
<reference evidence="10" key="1">
    <citation type="submission" date="2019-12" db="UniProtKB">
        <authorList>
            <consortium name="WormBaseParasite"/>
        </authorList>
    </citation>
    <scope>IDENTIFICATION</scope>
</reference>
<accession>A0A5S6Q9C6</accession>
<name>A0A5S6Q9C6_TRIMR</name>
<dbReference type="SMART" id="SM00389">
    <property type="entry name" value="HOX"/>
    <property type="match status" value="1"/>
</dbReference>
<feature type="region of interest" description="Disordered" evidence="7">
    <location>
        <begin position="230"/>
        <end position="285"/>
    </location>
</feature>
<dbReference type="SUPFAM" id="SSF46689">
    <property type="entry name" value="Homeodomain-like"/>
    <property type="match status" value="1"/>
</dbReference>
<proteinExistence type="inferred from homology"/>
<dbReference type="InterPro" id="IPR001356">
    <property type="entry name" value="HD"/>
</dbReference>
<feature type="region of interest" description="Disordered" evidence="7">
    <location>
        <begin position="22"/>
        <end position="60"/>
    </location>
</feature>
<dbReference type="GO" id="GO:0030182">
    <property type="term" value="P:neuron differentiation"/>
    <property type="evidence" value="ECO:0007669"/>
    <property type="project" value="TreeGrafter"/>
</dbReference>
<evidence type="ECO:0000259" key="8">
    <source>
        <dbReference type="PROSITE" id="PS50071"/>
    </source>
</evidence>
<dbReference type="GO" id="GO:0000978">
    <property type="term" value="F:RNA polymerase II cis-regulatory region sequence-specific DNA binding"/>
    <property type="evidence" value="ECO:0007669"/>
    <property type="project" value="TreeGrafter"/>
</dbReference>
<organism evidence="9 10">
    <name type="scientific">Trichuris muris</name>
    <name type="common">Mouse whipworm</name>
    <dbReference type="NCBI Taxonomy" id="70415"/>
    <lineage>
        <taxon>Eukaryota</taxon>
        <taxon>Metazoa</taxon>
        <taxon>Ecdysozoa</taxon>
        <taxon>Nematoda</taxon>
        <taxon>Enoplea</taxon>
        <taxon>Dorylaimia</taxon>
        <taxon>Trichinellida</taxon>
        <taxon>Trichuridae</taxon>
        <taxon>Trichuris</taxon>
    </lineage>
</organism>
<dbReference type="STRING" id="70415.A0A5S6Q9C6"/>
<evidence type="ECO:0000256" key="1">
    <source>
        <dbReference type="ARBA" id="ARBA00004123"/>
    </source>
</evidence>
<dbReference type="GO" id="GO:0048468">
    <property type="term" value="P:cell development"/>
    <property type="evidence" value="ECO:0007669"/>
    <property type="project" value="TreeGrafter"/>
</dbReference>
<evidence type="ECO:0000313" key="9">
    <source>
        <dbReference type="Proteomes" id="UP000046395"/>
    </source>
</evidence>
<keyword evidence="3 6" id="KW-0238">DNA-binding</keyword>
<keyword evidence="5 6" id="KW-0539">Nucleus</keyword>
<evidence type="ECO:0000256" key="4">
    <source>
        <dbReference type="ARBA" id="ARBA00023155"/>
    </source>
</evidence>
<dbReference type="InterPro" id="IPR009057">
    <property type="entry name" value="Homeodomain-like_sf"/>
</dbReference>
<protein>
    <submittedName>
        <fullName evidence="10">Homeobox domain-containing protein</fullName>
    </submittedName>
</protein>
<dbReference type="PROSITE" id="PS50071">
    <property type="entry name" value="HOMEOBOX_2"/>
    <property type="match status" value="1"/>
</dbReference>
<dbReference type="CDD" id="cd00086">
    <property type="entry name" value="homeodomain"/>
    <property type="match status" value="1"/>
</dbReference>
<feature type="compositionally biased region" description="Polar residues" evidence="7">
    <location>
        <begin position="247"/>
        <end position="261"/>
    </location>
</feature>
<feature type="domain" description="Homeobox" evidence="8">
    <location>
        <begin position="166"/>
        <end position="229"/>
    </location>
</feature>
<evidence type="ECO:0000256" key="7">
    <source>
        <dbReference type="SAM" id="MobiDB-lite"/>
    </source>
</evidence>
<dbReference type="Gene3D" id="1.10.10.60">
    <property type="entry name" value="Homeodomain-like"/>
    <property type="match status" value="1"/>
</dbReference>
<dbReference type="InterPro" id="IPR017970">
    <property type="entry name" value="Homeobox_CS"/>
</dbReference>
<dbReference type="Proteomes" id="UP000046395">
    <property type="component" value="Unassembled WGS sequence"/>
</dbReference>
<dbReference type="Pfam" id="PF05920">
    <property type="entry name" value="Homeobox_KN"/>
    <property type="match status" value="1"/>
</dbReference>
<feature type="DNA-binding region" description="Homeobox" evidence="6">
    <location>
        <begin position="168"/>
        <end position="230"/>
    </location>
</feature>
<keyword evidence="4 6" id="KW-0371">Homeobox</keyword>
<sequence length="489" mass="51755">MSFGQALPYGAVMNPQLLLSASLGRKSPSGRSDPSQILPTPPTVSLPMGGGHPVNPGSSEVSAETLRLLASSYGLPPHLVAATTARLEANPSLEQFRAFPHGFALGFYPGLSGASTAASSLEMKAAAEGMPSVLSSQTQTLPAYYLDPTLTASYHYTADRFANPLDLNAARRKNATRETTAALKAWLYEHRKNPYPTKGEKIMLAIITKMTLTQVSTWFANARRRLKKENKMTWSPRNRSEEDEDCQNQPQTADGASSGASPSEDVLNRTPDDLDESEDGKNDDVEVDCSAVPAEVKVDQPDEVVVPCQVVQPKAIGVTLVDGGKRTDSCPAASSEAPAKKTKIWSIVEDTVNASTESSSSSRWSSAPATAGDMDVNGMTLSQWQHLAAVSMYQQLPALGPLPGVLSYLFPSTIRPEIFSRAVMPHLQLPAVGLPGSSADSRLPPAQAVGMSCFGSPSATSSMVAKVSETLSRESAEASGCSLGNVATS</sequence>
<dbReference type="FunFam" id="1.10.10.60:FF:000003">
    <property type="entry name" value="Iroquois-class homeobox protein IRX"/>
    <property type="match status" value="1"/>
</dbReference>
<dbReference type="PANTHER" id="PTHR11211:SF40">
    <property type="entry name" value="MIRROR, ISOFORM C"/>
    <property type="match status" value="1"/>
</dbReference>
<evidence type="ECO:0000313" key="10">
    <source>
        <dbReference type="WBParaSite" id="TMUE_1000003562.1"/>
    </source>
</evidence>
<dbReference type="PROSITE" id="PS00027">
    <property type="entry name" value="HOMEOBOX_1"/>
    <property type="match status" value="1"/>
</dbReference>
<comment type="similarity">
    <text evidence="2">Belongs to the TALE/IRO homeobox family.</text>
</comment>
<evidence type="ECO:0000256" key="5">
    <source>
        <dbReference type="ARBA" id="ARBA00023242"/>
    </source>
</evidence>
<dbReference type="AlphaFoldDB" id="A0A5S6Q9C6"/>
<dbReference type="GO" id="GO:0005634">
    <property type="term" value="C:nucleus"/>
    <property type="evidence" value="ECO:0007669"/>
    <property type="project" value="UniProtKB-SubCell"/>
</dbReference>
<evidence type="ECO:0000256" key="6">
    <source>
        <dbReference type="PROSITE-ProRule" id="PRU00108"/>
    </source>
</evidence>
<evidence type="ECO:0000256" key="2">
    <source>
        <dbReference type="ARBA" id="ARBA00008446"/>
    </source>
</evidence>
<dbReference type="PANTHER" id="PTHR11211">
    <property type="entry name" value="IROQUOIS-CLASS HOMEODOMAIN PROTEIN IRX"/>
    <property type="match status" value="1"/>
</dbReference>
<feature type="compositionally biased region" description="Polar residues" evidence="7">
    <location>
        <begin position="29"/>
        <end position="38"/>
    </location>
</feature>